<dbReference type="EMBL" id="BPLQ01002109">
    <property type="protein sequence ID" value="GIX88905.1"/>
    <property type="molecule type" value="Genomic_DNA"/>
</dbReference>
<feature type="domain" description="Integrase zinc-binding" evidence="1">
    <location>
        <begin position="2"/>
        <end position="42"/>
    </location>
</feature>
<evidence type="ECO:0000313" key="3">
    <source>
        <dbReference type="Proteomes" id="UP001054837"/>
    </source>
</evidence>
<reference evidence="2 3" key="1">
    <citation type="submission" date="2021-06" db="EMBL/GenBank/DDBJ databases">
        <title>Caerostris darwini draft genome.</title>
        <authorList>
            <person name="Kono N."/>
            <person name="Arakawa K."/>
        </authorList>
    </citation>
    <scope>NUCLEOTIDE SEQUENCE [LARGE SCALE GENOMIC DNA]</scope>
</reference>
<dbReference type="GO" id="GO:0003964">
    <property type="term" value="F:RNA-directed DNA polymerase activity"/>
    <property type="evidence" value="ECO:0007669"/>
    <property type="project" value="UniProtKB-KW"/>
</dbReference>
<dbReference type="PANTHER" id="PTHR47266">
    <property type="entry name" value="ENDONUCLEASE-RELATED"/>
    <property type="match status" value="1"/>
</dbReference>
<name>A0AAV4NX76_9ARAC</name>
<keyword evidence="2" id="KW-0548">Nucleotidyltransferase</keyword>
<keyword evidence="2" id="KW-0695">RNA-directed DNA polymerase</keyword>
<dbReference type="Pfam" id="PF17921">
    <property type="entry name" value="Integrase_H2C2"/>
    <property type="match status" value="1"/>
</dbReference>
<dbReference type="InterPro" id="IPR052160">
    <property type="entry name" value="Gypsy_RT_Integrase-like"/>
</dbReference>
<dbReference type="Gene3D" id="1.10.340.70">
    <property type="match status" value="1"/>
</dbReference>
<protein>
    <submittedName>
        <fullName evidence="2">Reverse transcriptase</fullName>
    </submittedName>
</protein>
<dbReference type="Proteomes" id="UP001054837">
    <property type="component" value="Unassembled WGS sequence"/>
</dbReference>
<organism evidence="2 3">
    <name type="scientific">Caerostris darwini</name>
    <dbReference type="NCBI Taxonomy" id="1538125"/>
    <lineage>
        <taxon>Eukaryota</taxon>
        <taxon>Metazoa</taxon>
        <taxon>Ecdysozoa</taxon>
        <taxon>Arthropoda</taxon>
        <taxon>Chelicerata</taxon>
        <taxon>Arachnida</taxon>
        <taxon>Araneae</taxon>
        <taxon>Araneomorphae</taxon>
        <taxon>Entelegynae</taxon>
        <taxon>Araneoidea</taxon>
        <taxon>Araneidae</taxon>
        <taxon>Caerostris</taxon>
    </lineage>
</organism>
<keyword evidence="2" id="KW-0808">Transferase</keyword>
<evidence type="ECO:0000313" key="2">
    <source>
        <dbReference type="EMBL" id="GIX88905.1"/>
    </source>
</evidence>
<proteinExistence type="predicted"/>
<accession>A0AAV4NX76</accession>
<sequence length="156" mass="18045">MADHYGEEGTYQRFAQIYYWIGMRSYIANYVKKCSECCRFKATNQKPAGFLRTTTYAQRFQTLCIVLFGSLPENKEGHKWILIVEDCPLSDTKKTAKYSFCFKLSKSDTTGHTAAYLQFGCELWTGQDVVHDLKTVLDNDNIVSEFTPYLRRLAMI</sequence>
<comment type="caution">
    <text evidence="2">The sequence shown here is derived from an EMBL/GenBank/DDBJ whole genome shotgun (WGS) entry which is preliminary data.</text>
</comment>
<keyword evidence="3" id="KW-1185">Reference proteome</keyword>
<evidence type="ECO:0000259" key="1">
    <source>
        <dbReference type="Pfam" id="PF17921"/>
    </source>
</evidence>
<dbReference type="AlphaFoldDB" id="A0AAV4NX76"/>
<dbReference type="InterPro" id="IPR041588">
    <property type="entry name" value="Integrase_H2C2"/>
</dbReference>
<gene>
    <name evidence="2" type="primary">Tf2-9_182</name>
    <name evidence="2" type="ORF">CDAR_383461</name>
</gene>